<protein>
    <submittedName>
        <fullName evidence="7">FAD-binding domain-containing protein</fullName>
    </submittedName>
</protein>
<evidence type="ECO:0000313" key="7">
    <source>
        <dbReference type="EMBL" id="OEU17220.1"/>
    </source>
</evidence>
<dbReference type="Gene3D" id="1.10.45.10">
    <property type="entry name" value="Vanillyl-alcohol Oxidase, Chain A, domain 4"/>
    <property type="match status" value="1"/>
</dbReference>
<accession>A0A1E7FGB5</accession>
<dbReference type="FunFam" id="3.30.43.10:FF:000011">
    <property type="entry name" value="D-lactate dehydrogenase (Cytochrome)"/>
    <property type="match status" value="1"/>
</dbReference>
<organism evidence="7 8">
    <name type="scientific">Fragilariopsis cylindrus CCMP1102</name>
    <dbReference type="NCBI Taxonomy" id="635003"/>
    <lineage>
        <taxon>Eukaryota</taxon>
        <taxon>Sar</taxon>
        <taxon>Stramenopiles</taxon>
        <taxon>Ochrophyta</taxon>
        <taxon>Bacillariophyta</taxon>
        <taxon>Bacillariophyceae</taxon>
        <taxon>Bacillariophycidae</taxon>
        <taxon>Bacillariales</taxon>
        <taxon>Bacillariaceae</taxon>
        <taxon>Fragilariopsis</taxon>
    </lineage>
</organism>
<keyword evidence="3" id="KW-0285">Flavoprotein</keyword>
<comment type="similarity">
    <text evidence="2">Belongs to the FAD-binding oxidoreductase/transferase type 4 family.</text>
</comment>
<dbReference type="AlphaFoldDB" id="A0A1E7FGB5"/>
<dbReference type="InParanoid" id="A0A1E7FGB5"/>
<keyword evidence="8" id="KW-1185">Reference proteome</keyword>
<comment type="cofactor">
    <cofactor evidence="1">
        <name>FAD</name>
        <dbReference type="ChEBI" id="CHEBI:57692"/>
    </cofactor>
</comment>
<gene>
    <name evidence="7" type="ORF">FRACYDRAFT_207550</name>
</gene>
<dbReference type="Gene3D" id="3.30.43.10">
    <property type="entry name" value="Uridine Diphospho-n-acetylenolpyruvylglucosamine Reductase, domain 2"/>
    <property type="match status" value="1"/>
</dbReference>
<dbReference type="Proteomes" id="UP000095751">
    <property type="component" value="Unassembled WGS sequence"/>
</dbReference>
<proteinExistence type="inferred from homology"/>
<reference evidence="7 8" key="1">
    <citation type="submission" date="2016-09" db="EMBL/GenBank/DDBJ databases">
        <title>Extensive genetic diversity and differential bi-allelic expression allows diatom success in the polar Southern Ocean.</title>
        <authorList>
            <consortium name="DOE Joint Genome Institute"/>
            <person name="Mock T."/>
            <person name="Otillar R.P."/>
            <person name="Strauss J."/>
            <person name="Dupont C."/>
            <person name="Frickenhaus S."/>
            <person name="Maumus F."/>
            <person name="Mcmullan M."/>
            <person name="Sanges R."/>
            <person name="Schmutz J."/>
            <person name="Toseland A."/>
            <person name="Valas R."/>
            <person name="Veluchamy A."/>
            <person name="Ward B.J."/>
            <person name="Allen A."/>
            <person name="Barry K."/>
            <person name="Falciatore A."/>
            <person name="Ferrante M."/>
            <person name="Fortunato A.E."/>
            <person name="Gloeckner G."/>
            <person name="Gruber A."/>
            <person name="Hipkin R."/>
            <person name="Janech M."/>
            <person name="Kroth P."/>
            <person name="Leese F."/>
            <person name="Lindquist E."/>
            <person name="Lyon B.R."/>
            <person name="Martin J."/>
            <person name="Mayer C."/>
            <person name="Parker M."/>
            <person name="Quesneville H."/>
            <person name="Raymond J."/>
            <person name="Uhlig C."/>
            <person name="Valentin K.U."/>
            <person name="Worden A.Z."/>
            <person name="Armbrust E.V."/>
            <person name="Bowler C."/>
            <person name="Green B."/>
            <person name="Moulton V."/>
            <person name="Van Oosterhout C."/>
            <person name="Grigoriev I."/>
        </authorList>
    </citation>
    <scope>NUCLEOTIDE SEQUENCE [LARGE SCALE GENOMIC DNA]</scope>
    <source>
        <strain evidence="7 8">CCMP1102</strain>
    </source>
</reference>
<evidence type="ECO:0000313" key="8">
    <source>
        <dbReference type="Proteomes" id="UP000095751"/>
    </source>
</evidence>
<dbReference type="GO" id="GO:0005739">
    <property type="term" value="C:mitochondrion"/>
    <property type="evidence" value="ECO:0007669"/>
    <property type="project" value="TreeGrafter"/>
</dbReference>
<dbReference type="InterPro" id="IPR004113">
    <property type="entry name" value="FAD-bd_oxidored_4_C"/>
</dbReference>
<dbReference type="InterPro" id="IPR016169">
    <property type="entry name" value="FAD-bd_PCMH_sub2"/>
</dbReference>
<evidence type="ECO:0000256" key="5">
    <source>
        <dbReference type="ARBA" id="ARBA00023002"/>
    </source>
</evidence>
<dbReference type="FunFam" id="3.30.70.2190:FF:000001">
    <property type="entry name" value="D-2-hydroxyglutarate dehydrogenase mitochondrial"/>
    <property type="match status" value="1"/>
</dbReference>
<dbReference type="InterPro" id="IPR016164">
    <property type="entry name" value="FAD-linked_Oxase-like_C"/>
</dbReference>
<dbReference type="OrthoDB" id="5332616at2759"/>
<evidence type="ECO:0000256" key="4">
    <source>
        <dbReference type="ARBA" id="ARBA00022827"/>
    </source>
</evidence>
<evidence type="ECO:0000256" key="1">
    <source>
        <dbReference type="ARBA" id="ARBA00001974"/>
    </source>
</evidence>
<evidence type="ECO:0000256" key="2">
    <source>
        <dbReference type="ARBA" id="ARBA00008000"/>
    </source>
</evidence>
<name>A0A1E7FGB5_9STRA</name>
<keyword evidence="5" id="KW-0560">Oxidoreductase</keyword>
<dbReference type="InterPro" id="IPR016171">
    <property type="entry name" value="Vanillyl_alc_oxidase_C-sub2"/>
</dbReference>
<dbReference type="SUPFAM" id="SSF56176">
    <property type="entry name" value="FAD-binding/transporter-associated domain-like"/>
    <property type="match status" value="1"/>
</dbReference>
<dbReference type="InterPro" id="IPR006094">
    <property type="entry name" value="Oxid_FAD_bind_N"/>
</dbReference>
<dbReference type="InterPro" id="IPR036318">
    <property type="entry name" value="FAD-bd_PCMH-like_sf"/>
</dbReference>
<dbReference type="FunFam" id="1.10.45.10:FF:000001">
    <property type="entry name" value="D-lactate dehydrogenase mitochondrial"/>
    <property type="match status" value="1"/>
</dbReference>
<evidence type="ECO:0000259" key="6">
    <source>
        <dbReference type="PROSITE" id="PS51387"/>
    </source>
</evidence>
<sequence length="491" mass="53924">MAPNNDNDDDTSLEKYNVDWTGHYRGSSSIVVRPKSTEEVSRILSYCHKRRIGVVPQGGNTGLVGGSVGIGGEVILSLEKMNNIECYGKKDGSVIRADAGCILEELQNYAAKNGNLVPVDLGAKGSCQIGGNVSTNAGGVYYYRYGSLHANVLGLEVVTPTGDVLNLGYDPVSHLKDNTGYHLKHLFIGGEGTLGVVTKVSLRCPPLPVSRGAMWVTCASLSDVVRVLTLARTDHLNEILAAFEFMDRDVLELVRAAYPSIRFPLDIGNVTPATTINNDTIIDPYSILIETHGSDNNHDREKLESFFECIMEEGLVVDGVMAQNLGQIEDFWKIRELCNPATAAMGYVYKYDISLAAIDFDSFIHDMKVRLIDASHDQQKAASSDKNLICGNWGHIIDGNLHCNIVSPNSFERDSELLKIIDEGIFEEVMKRNGSISAEHGLGQYKNEYMTRIKTPSTLRAMYDIKRVFDPHGIMNPGKYLPEPSAESSPE</sequence>
<dbReference type="Pfam" id="PF01565">
    <property type="entry name" value="FAD_binding_4"/>
    <property type="match status" value="1"/>
</dbReference>
<dbReference type="PANTHER" id="PTHR43716:SF1">
    <property type="entry name" value="D-2-HYDROXYGLUTARATE DEHYDROGENASE, MITOCHONDRIAL"/>
    <property type="match status" value="1"/>
</dbReference>
<dbReference type="InterPro" id="IPR051264">
    <property type="entry name" value="FAD-oxidored/transferase_4"/>
</dbReference>
<dbReference type="InterPro" id="IPR016167">
    <property type="entry name" value="FAD-bd_PCMH_sub1"/>
</dbReference>
<dbReference type="Pfam" id="PF02913">
    <property type="entry name" value="FAD-oxidase_C"/>
    <property type="match status" value="1"/>
</dbReference>
<dbReference type="PROSITE" id="PS51387">
    <property type="entry name" value="FAD_PCMH"/>
    <property type="match status" value="1"/>
</dbReference>
<dbReference type="Gene3D" id="3.30.465.10">
    <property type="match status" value="1"/>
</dbReference>
<dbReference type="InterPro" id="IPR016166">
    <property type="entry name" value="FAD-bd_PCMH"/>
</dbReference>
<dbReference type="EMBL" id="KV784357">
    <property type="protein sequence ID" value="OEU17220.1"/>
    <property type="molecule type" value="Genomic_DNA"/>
</dbReference>
<dbReference type="Gene3D" id="3.30.70.2190">
    <property type="match status" value="1"/>
</dbReference>
<dbReference type="SUPFAM" id="SSF55103">
    <property type="entry name" value="FAD-linked oxidases, C-terminal domain"/>
    <property type="match status" value="1"/>
</dbReference>
<keyword evidence="4" id="KW-0274">FAD</keyword>
<dbReference type="GO" id="GO:0071949">
    <property type="term" value="F:FAD binding"/>
    <property type="evidence" value="ECO:0007669"/>
    <property type="project" value="InterPro"/>
</dbReference>
<evidence type="ECO:0000256" key="3">
    <source>
        <dbReference type="ARBA" id="ARBA00022630"/>
    </source>
</evidence>
<dbReference type="KEGG" id="fcy:FRACYDRAFT_207550"/>
<feature type="domain" description="FAD-binding PCMH-type" evidence="6">
    <location>
        <begin position="24"/>
        <end position="207"/>
    </location>
</feature>
<dbReference type="Gene3D" id="3.30.70.2740">
    <property type="match status" value="1"/>
</dbReference>
<dbReference type="PANTHER" id="PTHR43716">
    <property type="entry name" value="D-2-HYDROXYGLUTARATE DEHYDROGENASE, MITOCHONDRIAL"/>
    <property type="match status" value="1"/>
</dbReference>
<dbReference type="GO" id="GO:0016491">
    <property type="term" value="F:oxidoreductase activity"/>
    <property type="evidence" value="ECO:0007669"/>
    <property type="project" value="UniProtKB-KW"/>
</dbReference>